<protein>
    <submittedName>
        <fullName evidence="2">Uncharacterized protein</fullName>
    </submittedName>
</protein>
<proteinExistence type="predicted"/>
<name>A0A1J5R1S7_9ZZZZ</name>
<dbReference type="EMBL" id="MLJW01000312">
    <property type="protein sequence ID" value="OIQ89913.1"/>
    <property type="molecule type" value="Genomic_DNA"/>
</dbReference>
<accession>A0A1J5R1S7</accession>
<feature type="region of interest" description="Disordered" evidence="1">
    <location>
        <begin position="1"/>
        <end position="25"/>
    </location>
</feature>
<sequence>MPAPSAACCTAASTQPASATSTPSAVDMSRMRFMRLSDSSSWVPPASVVAPPTKPVLPPCGTMGTRCVAHNCTTSATCAVSPGMATAMGLP</sequence>
<organism evidence="2">
    <name type="scientific">mine drainage metagenome</name>
    <dbReference type="NCBI Taxonomy" id="410659"/>
    <lineage>
        <taxon>unclassified sequences</taxon>
        <taxon>metagenomes</taxon>
        <taxon>ecological metagenomes</taxon>
    </lineage>
</organism>
<reference evidence="2" key="1">
    <citation type="submission" date="2016-10" db="EMBL/GenBank/DDBJ databases">
        <title>Sequence of Gallionella enrichment culture.</title>
        <authorList>
            <person name="Poehlein A."/>
            <person name="Muehling M."/>
            <person name="Daniel R."/>
        </authorList>
    </citation>
    <scope>NUCLEOTIDE SEQUENCE</scope>
</reference>
<evidence type="ECO:0000313" key="2">
    <source>
        <dbReference type="EMBL" id="OIQ89913.1"/>
    </source>
</evidence>
<dbReference type="AlphaFoldDB" id="A0A1J5R1S7"/>
<evidence type="ECO:0000256" key="1">
    <source>
        <dbReference type="SAM" id="MobiDB-lite"/>
    </source>
</evidence>
<comment type="caution">
    <text evidence="2">The sequence shown here is derived from an EMBL/GenBank/DDBJ whole genome shotgun (WGS) entry which is preliminary data.</text>
</comment>
<gene>
    <name evidence="2" type="ORF">GALL_282210</name>
</gene>